<dbReference type="Gene3D" id="1.20.1280.140">
    <property type="match status" value="1"/>
</dbReference>
<dbReference type="InterPro" id="IPR021054">
    <property type="entry name" value="Cell_wall_mannoprotein_1"/>
</dbReference>
<accession>A0A0C9V3L8</accession>
<dbReference type="HOGENOM" id="CLU_151455_0_0_1"/>
<name>A0A0C9V3L8_SPHS4</name>
<dbReference type="PANTHER" id="PTHR38123:SF1">
    <property type="entry name" value="HYDROPHOBIC SURFACE BINDING PROTEIN"/>
    <property type="match status" value="1"/>
</dbReference>
<dbReference type="PANTHER" id="PTHR38123">
    <property type="entry name" value="CELL WALL SERINE-THREONINE-RICH GALACTOMANNOPROTEIN MP1 (AFU_ORTHOLOGUE AFUA_4G03240)"/>
    <property type="match status" value="1"/>
</dbReference>
<sequence length="163" mass="16816">MYTLKAAKGGHARSPKLRLTLLQLPPMSIISTPQLLRSPLNINTVSTTLDTAIKQGTTDVFANGALGESGAAAILVLIQQLQPGILTALTNISTKKSLFDALPITGLGSVAKANIKTLSTDTSTFETALINASPADIKLNATAVVNTINTAFTTAIAANTSEA</sequence>
<reference evidence="1 2" key="1">
    <citation type="submission" date="2014-06" db="EMBL/GenBank/DDBJ databases">
        <title>Evolutionary Origins and Diversification of the Mycorrhizal Mutualists.</title>
        <authorList>
            <consortium name="DOE Joint Genome Institute"/>
            <consortium name="Mycorrhizal Genomics Consortium"/>
            <person name="Kohler A."/>
            <person name="Kuo A."/>
            <person name="Nagy L.G."/>
            <person name="Floudas D."/>
            <person name="Copeland A."/>
            <person name="Barry K.W."/>
            <person name="Cichocki N."/>
            <person name="Veneault-Fourrey C."/>
            <person name="LaButti K."/>
            <person name="Lindquist E.A."/>
            <person name="Lipzen A."/>
            <person name="Lundell T."/>
            <person name="Morin E."/>
            <person name="Murat C."/>
            <person name="Riley R."/>
            <person name="Ohm R."/>
            <person name="Sun H."/>
            <person name="Tunlid A."/>
            <person name="Henrissat B."/>
            <person name="Grigoriev I.V."/>
            <person name="Hibbett D.S."/>
            <person name="Martin F."/>
        </authorList>
    </citation>
    <scope>NUCLEOTIDE SEQUENCE [LARGE SCALE GENOMIC DNA]</scope>
    <source>
        <strain evidence="1 2">SS14</strain>
    </source>
</reference>
<protein>
    <submittedName>
        <fullName evidence="1">Uncharacterized protein</fullName>
    </submittedName>
</protein>
<dbReference type="Pfam" id="PF12296">
    <property type="entry name" value="HsbA"/>
    <property type="match status" value="1"/>
</dbReference>
<organism evidence="1 2">
    <name type="scientific">Sphaerobolus stellatus (strain SS14)</name>
    <dbReference type="NCBI Taxonomy" id="990650"/>
    <lineage>
        <taxon>Eukaryota</taxon>
        <taxon>Fungi</taxon>
        <taxon>Dikarya</taxon>
        <taxon>Basidiomycota</taxon>
        <taxon>Agaricomycotina</taxon>
        <taxon>Agaricomycetes</taxon>
        <taxon>Phallomycetidae</taxon>
        <taxon>Geastrales</taxon>
        <taxon>Sphaerobolaceae</taxon>
        <taxon>Sphaerobolus</taxon>
    </lineage>
</organism>
<dbReference type="GO" id="GO:0005576">
    <property type="term" value="C:extracellular region"/>
    <property type="evidence" value="ECO:0007669"/>
    <property type="project" value="TreeGrafter"/>
</dbReference>
<proteinExistence type="predicted"/>
<dbReference type="AlphaFoldDB" id="A0A0C9V3L8"/>
<dbReference type="Proteomes" id="UP000054279">
    <property type="component" value="Unassembled WGS sequence"/>
</dbReference>
<dbReference type="EMBL" id="KN837179">
    <property type="protein sequence ID" value="KIJ36337.1"/>
    <property type="molecule type" value="Genomic_DNA"/>
</dbReference>
<dbReference type="OrthoDB" id="3485059at2759"/>
<gene>
    <name evidence="1" type="ORF">M422DRAFT_261290</name>
</gene>
<evidence type="ECO:0000313" key="1">
    <source>
        <dbReference type="EMBL" id="KIJ36337.1"/>
    </source>
</evidence>
<evidence type="ECO:0000313" key="2">
    <source>
        <dbReference type="Proteomes" id="UP000054279"/>
    </source>
</evidence>
<keyword evidence="2" id="KW-1185">Reference proteome</keyword>